<evidence type="ECO:0000313" key="2">
    <source>
        <dbReference type="Proteomes" id="UP000184063"/>
    </source>
</evidence>
<gene>
    <name evidence="1" type="ORF">ASPFODRAFT_64201</name>
</gene>
<proteinExistence type="predicted"/>
<dbReference type="Pfam" id="PF21858">
    <property type="entry name" value="DUF6914"/>
    <property type="match status" value="1"/>
</dbReference>
<dbReference type="VEuPathDB" id="FungiDB:ASPFODRAFT_64201"/>
<dbReference type="EMBL" id="KV878248">
    <property type="protein sequence ID" value="OJZ82151.1"/>
    <property type="molecule type" value="Genomic_DNA"/>
</dbReference>
<protein>
    <submittedName>
        <fullName evidence="1">Uncharacterized protein</fullName>
    </submittedName>
</protein>
<accession>A0A1M3T5Z3</accession>
<dbReference type="Proteomes" id="UP000184063">
    <property type="component" value="Unassembled WGS sequence"/>
</dbReference>
<sequence>MPSDKDRLYVALYARGGAPTMPGKEDTYHWALIVGPKIEGQGKTGVRYHAREKMKTGGSEWVFEERECSLAPTNMLLVRVIVGKVTNKDSLVQILRSTPIRQNQAGWNCVAWVREALQRLRADGTALGTSVIEWETVRAAAMSYCQKKKDQHRFDGQGNFDLRKAPTYDLIEQRETMA</sequence>
<organism evidence="1 2">
    <name type="scientific">Aspergillus luchuensis (strain CBS 106.47)</name>
    <dbReference type="NCBI Taxonomy" id="1137211"/>
    <lineage>
        <taxon>Eukaryota</taxon>
        <taxon>Fungi</taxon>
        <taxon>Dikarya</taxon>
        <taxon>Ascomycota</taxon>
        <taxon>Pezizomycotina</taxon>
        <taxon>Eurotiomycetes</taxon>
        <taxon>Eurotiomycetidae</taxon>
        <taxon>Eurotiales</taxon>
        <taxon>Aspergillaceae</taxon>
        <taxon>Aspergillus</taxon>
        <taxon>Aspergillus subgen. Circumdati</taxon>
    </lineage>
</organism>
<evidence type="ECO:0000313" key="1">
    <source>
        <dbReference type="EMBL" id="OJZ82151.1"/>
    </source>
</evidence>
<reference evidence="2" key="1">
    <citation type="journal article" date="2017" name="Genome Biol.">
        <title>Comparative genomics reveals high biological diversity and specific adaptations in the industrially and medically important fungal genus Aspergillus.</title>
        <authorList>
            <person name="de Vries R.P."/>
            <person name="Riley R."/>
            <person name="Wiebenga A."/>
            <person name="Aguilar-Osorio G."/>
            <person name="Amillis S."/>
            <person name="Uchima C.A."/>
            <person name="Anderluh G."/>
            <person name="Asadollahi M."/>
            <person name="Askin M."/>
            <person name="Barry K."/>
            <person name="Battaglia E."/>
            <person name="Bayram O."/>
            <person name="Benocci T."/>
            <person name="Braus-Stromeyer S.A."/>
            <person name="Caldana C."/>
            <person name="Canovas D."/>
            <person name="Cerqueira G.C."/>
            <person name="Chen F."/>
            <person name="Chen W."/>
            <person name="Choi C."/>
            <person name="Clum A."/>
            <person name="Dos Santos R.A."/>
            <person name="Damasio A.R."/>
            <person name="Diallinas G."/>
            <person name="Emri T."/>
            <person name="Fekete E."/>
            <person name="Flipphi M."/>
            <person name="Freyberg S."/>
            <person name="Gallo A."/>
            <person name="Gournas C."/>
            <person name="Habgood R."/>
            <person name="Hainaut M."/>
            <person name="Harispe M.L."/>
            <person name="Henrissat B."/>
            <person name="Hilden K.S."/>
            <person name="Hope R."/>
            <person name="Hossain A."/>
            <person name="Karabika E."/>
            <person name="Karaffa L."/>
            <person name="Karanyi Z."/>
            <person name="Krasevec N."/>
            <person name="Kuo A."/>
            <person name="Kusch H."/>
            <person name="LaButti K."/>
            <person name="Lagendijk E.L."/>
            <person name="Lapidus A."/>
            <person name="Levasseur A."/>
            <person name="Lindquist E."/>
            <person name="Lipzen A."/>
            <person name="Logrieco A.F."/>
            <person name="MacCabe A."/>
            <person name="Maekelae M.R."/>
            <person name="Malavazi I."/>
            <person name="Melin P."/>
            <person name="Meyer V."/>
            <person name="Mielnichuk N."/>
            <person name="Miskei M."/>
            <person name="Molnar A.P."/>
            <person name="Mule G."/>
            <person name="Ngan C.Y."/>
            <person name="Orejas M."/>
            <person name="Orosz E."/>
            <person name="Ouedraogo J.P."/>
            <person name="Overkamp K.M."/>
            <person name="Park H.-S."/>
            <person name="Perrone G."/>
            <person name="Piumi F."/>
            <person name="Punt P.J."/>
            <person name="Ram A.F."/>
            <person name="Ramon A."/>
            <person name="Rauscher S."/>
            <person name="Record E."/>
            <person name="Riano-Pachon D.M."/>
            <person name="Robert V."/>
            <person name="Roehrig J."/>
            <person name="Ruller R."/>
            <person name="Salamov A."/>
            <person name="Salih N.S."/>
            <person name="Samson R.A."/>
            <person name="Sandor E."/>
            <person name="Sanguinetti M."/>
            <person name="Schuetze T."/>
            <person name="Sepcic K."/>
            <person name="Shelest E."/>
            <person name="Sherlock G."/>
            <person name="Sophianopoulou V."/>
            <person name="Squina F.M."/>
            <person name="Sun H."/>
            <person name="Susca A."/>
            <person name="Todd R.B."/>
            <person name="Tsang A."/>
            <person name="Unkles S.E."/>
            <person name="van de Wiele N."/>
            <person name="van Rossen-Uffink D."/>
            <person name="Oliveira J.V."/>
            <person name="Vesth T.C."/>
            <person name="Visser J."/>
            <person name="Yu J.-H."/>
            <person name="Zhou M."/>
            <person name="Andersen M.R."/>
            <person name="Archer D.B."/>
            <person name="Baker S.E."/>
            <person name="Benoit I."/>
            <person name="Brakhage A.A."/>
            <person name="Braus G.H."/>
            <person name="Fischer R."/>
            <person name="Frisvad J.C."/>
            <person name="Goldman G.H."/>
            <person name="Houbraken J."/>
            <person name="Oakley B."/>
            <person name="Pocsi I."/>
            <person name="Scazzocchio C."/>
            <person name="Seiboth B."/>
            <person name="vanKuyk P.A."/>
            <person name="Wortman J."/>
            <person name="Dyer P.S."/>
            <person name="Grigoriev I.V."/>
        </authorList>
    </citation>
    <scope>NUCLEOTIDE SEQUENCE [LARGE SCALE GENOMIC DNA]</scope>
    <source>
        <strain evidence="2">CBS 106.47</strain>
    </source>
</reference>
<dbReference type="AlphaFoldDB" id="A0A1M3T5Z3"/>
<name>A0A1M3T5Z3_ASPLC</name>
<dbReference type="InterPro" id="IPR054208">
    <property type="entry name" value="DUF6914"/>
</dbReference>
<dbReference type="OrthoDB" id="2679825at2759"/>